<evidence type="ECO:0000313" key="2">
    <source>
        <dbReference type="Proteomes" id="UP000030104"/>
    </source>
</evidence>
<organism evidence="1 2">
    <name type="scientific">Penicillium italicum</name>
    <name type="common">Blue mold</name>
    <dbReference type="NCBI Taxonomy" id="40296"/>
    <lineage>
        <taxon>Eukaryota</taxon>
        <taxon>Fungi</taxon>
        <taxon>Dikarya</taxon>
        <taxon>Ascomycota</taxon>
        <taxon>Pezizomycotina</taxon>
        <taxon>Eurotiomycetes</taxon>
        <taxon>Eurotiomycetidae</taxon>
        <taxon>Eurotiales</taxon>
        <taxon>Aspergillaceae</taxon>
        <taxon>Penicillium</taxon>
    </lineage>
</organism>
<gene>
    <name evidence="1" type="ORF">PITC_021360</name>
</gene>
<dbReference type="EMBL" id="JQGA01001456">
    <property type="protein sequence ID" value="KGO65935.1"/>
    <property type="molecule type" value="Genomic_DNA"/>
</dbReference>
<proteinExistence type="predicted"/>
<dbReference type="OrthoDB" id="4217619at2759"/>
<protein>
    <submittedName>
        <fullName evidence="1">Uncharacterized protein</fullName>
    </submittedName>
</protein>
<evidence type="ECO:0000313" key="1">
    <source>
        <dbReference type="EMBL" id="KGO65935.1"/>
    </source>
</evidence>
<sequence length="35" mass="3748">MIYNIVEPSRSRLCGMIAGADPQDNSDAGTVKHNS</sequence>
<dbReference type="HOGENOM" id="CLU_3368682_0_0_1"/>
<accession>A0A0A2KNL3</accession>
<name>A0A0A2KNL3_PENIT</name>
<dbReference type="PhylomeDB" id="A0A0A2KNL3"/>
<dbReference type="Proteomes" id="UP000030104">
    <property type="component" value="Unassembled WGS sequence"/>
</dbReference>
<comment type="caution">
    <text evidence="1">The sequence shown here is derived from an EMBL/GenBank/DDBJ whole genome shotgun (WGS) entry which is preliminary data.</text>
</comment>
<reference evidence="1 2" key="1">
    <citation type="journal article" date="2015" name="Mol. Plant Microbe Interact.">
        <title>Genome, transcriptome, and functional analyses of Penicillium expansum provide new insights into secondary metabolism and pathogenicity.</title>
        <authorList>
            <person name="Ballester A.R."/>
            <person name="Marcet-Houben M."/>
            <person name="Levin E."/>
            <person name="Sela N."/>
            <person name="Selma-Lazaro C."/>
            <person name="Carmona L."/>
            <person name="Wisniewski M."/>
            <person name="Droby S."/>
            <person name="Gonzalez-Candelas L."/>
            <person name="Gabaldon T."/>
        </authorList>
    </citation>
    <scope>NUCLEOTIDE SEQUENCE [LARGE SCALE GENOMIC DNA]</scope>
    <source>
        <strain evidence="1 2">PHI-1</strain>
    </source>
</reference>
<keyword evidence="2" id="KW-1185">Reference proteome</keyword>
<dbReference type="AlphaFoldDB" id="A0A0A2KNL3"/>